<dbReference type="Proteomes" id="UP000008281">
    <property type="component" value="Unassembled WGS sequence"/>
</dbReference>
<dbReference type="PANTHER" id="PTHR33153:SF3">
    <property type="entry name" value="TRAFFICKING PROTEIN PARTICLE COMPLEX SUBUNIT 11 DOMAIN-CONTAINING PROTEIN"/>
    <property type="match status" value="1"/>
</dbReference>
<dbReference type="EMBL" id="DS268409">
    <property type="protein sequence ID" value="EFO94991.1"/>
    <property type="molecule type" value="Genomic_DNA"/>
</dbReference>
<name>E3LHZ9_CAERE</name>
<dbReference type="HOGENOM" id="CLU_036846_0_0_1"/>
<organism evidence="3">
    <name type="scientific">Caenorhabditis remanei</name>
    <name type="common">Caenorhabditis vulgaris</name>
    <dbReference type="NCBI Taxonomy" id="31234"/>
    <lineage>
        <taxon>Eukaryota</taxon>
        <taxon>Metazoa</taxon>
        <taxon>Ecdysozoa</taxon>
        <taxon>Nematoda</taxon>
        <taxon>Chromadorea</taxon>
        <taxon>Rhabditida</taxon>
        <taxon>Rhabditina</taxon>
        <taxon>Rhabditomorpha</taxon>
        <taxon>Rhabditoidea</taxon>
        <taxon>Rhabditidae</taxon>
        <taxon>Peloderinae</taxon>
        <taxon>Caenorhabditis</taxon>
    </lineage>
</organism>
<dbReference type="OrthoDB" id="5863637at2759"/>
<protein>
    <recommendedName>
        <fullName evidence="1">DUF7869 domain-containing protein</fullName>
    </recommendedName>
</protein>
<dbReference type="Pfam" id="PF25273">
    <property type="entry name" value="DUF7869"/>
    <property type="match status" value="1"/>
</dbReference>
<evidence type="ECO:0000313" key="2">
    <source>
        <dbReference type="EMBL" id="EFO94991.1"/>
    </source>
</evidence>
<feature type="domain" description="DUF7869" evidence="1">
    <location>
        <begin position="114"/>
        <end position="219"/>
    </location>
</feature>
<dbReference type="STRING" id="31234.E3LHZ9"/>
<keyword evidence="3" id="KW-1185">Reference proteome</keyword>
<dbReference type="InParanoid" id="E3LHZ9"/>
<proteinExistence type="predicted"/>
<gene>
    <name evidence="2" type="ORF">CRE_09286</name>
</gene>
<evidence type="ECO:0000313" key="3">
    <source>
        <dbReference type="Proteomes" id="UP000008281"/>
    </source>
</evidence>
<sequence length="454" mass="51300">MNVNLRERKSDTLTRCSVCTSLREIMRSGDSEDLRNKSKKDLEAHYSYISQQRIIMETLSKQSRDPDSDVLVILSDSMSNKYSKLPILLSRPKNISDAIRVPMSLTTFQFALQNGTHMFTNFDYVLHQTLYKHDGSFTFSLLLDALTKAKELPSTLVLIMDSARPNKCFTMFGCLGLLLSKVTTLQRVFVLFPQVGHTHLSVDSHFGTVSSHLKETDVYDPKGEDNNKKLLKQYCSELSETLKMIPSVFDVVSDPTIFDFSRLNEEVNKTPGLCSTNQIVISRAADGNDSDGFNIYISSAPSISSSILFETSSKEKATKLFKVTISCLNTFIIAIQDTFDPLKFFPTFQIRSTDQVRKAVDNLLTVGGSMFSPLNVDNFDQSMSQYGKNVRKMQLRHKSIISAFGQIVTIINRKARKTQRPLHSTTDNEHMTIVNHLKRRGYGVGHLPKQPKFD</sequence>
<accession>E3LHZ9</accession>
<dbReference type="PANTHER" id="PTHR33153">
    <property type="entry name" value="MYND-TYPE DOMAIN-CONTAINING PROTEIN"/>
    <property type="match status" value="1"/>
</dbReference>
<dbReference type="AlphaFoldDB" id="E3LHZ9"/>
<reference evidence="2" key="1">
    <citation type="submission" date="2007-07" db="EMBL/GenBank/DDBJ databases">
        <title>PCAP assembly of the Caenorhabditis remanei genome.</title>
        <authorList>
            <consortium name="The Caenorhabditis remanei Sequencing Consortium"/>
            <person name="Wilson R.K."/>
        </authorList>
    </citation>
    <scope>NUCLEOTIDE SEQUENCE [LARGE SCALE GENOMIC DNA]</scope>
    <source>
        <strain evidence="2">PB4641</strain>
    </source>
</reference>
<dbReference type="InterPro" id="IPR057191">
    <property type="entry name" value="DUF7869"/>
</dbReference>
<evidence type="ECO:0000259" key="1">
    <source>
        <dbReference type="Pfam" id="PF25273"/>
    </source>
</evidence>
<dbReference type="eggNOG" id="ENOG502SD5R">
    <property type="taxonomic scope" value="Eukaryota"/>
</dbReference>